<comment type="caution">
    <text evidence="1">The sequence shown here is derived from an EMBL/GenBank/DDBJ whole genome shotgun (WGS) entry which is preliminary data.</text>
</comment>
<protein>
    <submittedName>
        <fullName evidence="1">Uncharacterized protein</fullName>
    </submittedName>
</protein>
<sequence>MYLTGLNFKPVGPKEKQSSKLVEEKNVQVKEGSSSESSSKGCRSFSDAGKGESKSCDFIGKCEGGINEKRTNILNAQRKPSTCEAFEIEDVSKSGTTESPNLGGCELLEEEDKEAYIACAAATKEAQGLRCTMDYPNTNFVDLWGQTSIVGDGRCFSMSNNKKVDMSNEDEVHGLGGCYSNRNLLENAPIDLKIVKELGGCNLESERPLSVDSDGECESVLKRRVVMGKVDLANGKIDAHDFERKVDLEQECMFPELSDYKFRRKYASIAEIQDKALSIKEKRKRDRALKSVKRRLGLFKKKEARVTLELGKKLGVEFVGDEEEVVVELVRIEMESQH</sequence>
<evidence type="ECO:0000313" key="1">
    <source>
        <dbReference type="EMBL" id="KAK8511701.1"/>
    </source>
</evidence>
<gene>
    <name evidence="1" type="ORF">V6N12_000745</name>
</gene>
<proteinExistence type="predicted"/>
<dbReference type="Proteomes" id="UP001472677">
    <property type="component" value="Unassembled WGS sequence"/>
</dbReference>
<reference evidence="1 2" key="1">
    <citation type="journal article" date="2024" name="G3 (Bethesda)">
        <title>Genome assembly of Hibiscus sabdariffa L. provides insights into metabolisms of medicinal natural products.</title>
        <authorList>
            <person name="Kim T."/>
        </authorList>
    </citation>
    <scope>NUCLEOTIDE SEQUENCE [LARGE SCALE GENOMIC DNA]</scope>
    <source>
        <strain evidence="1">TK-2024</strain>
        <tissue evidence="1">Old leaves</tissue>
    </source>
</reference>
<dbReference type="EMBL" id="JBBPBM010000077">
    <property type="protein sequence ID" value="KAK8511701.1"/>
    <property type="molecule type" value="Genomic_DNA"/>
</dbReference>
<keyword evidence="2" id="KW-1185">Reference proteome</keyword>
<accession>A0ABR2BX61</accession>
<name>A0ABR2BX61_9ROSI</name>
<organism evidence="1 2">
    <name type="scientific">Hibiscus sabdariffa</name>
    <name type="common">roselle</name>
    <dbReference type="NCBI Taxonomy" id="183260"/>
    <lineage>
        <taxon>Eukaryota</taxon>
        <taxon>Viridiplantae</taxon>
        <taxon>Streptophyta</taxon>
        <taxon>Embryophyta</taxon>
        <taxon>Tracheophyta</taxon>
        <taxon>Spermatophyta</taxon>
        <taxon>Magnoliopsida</taxon>
        <taxon>eudicotyledons</taxon>
        <taxon>Gunneridae</taxon>
        <taxon>Pentapetalae</taxon>
        <taxon>rosids</taxon>
        <taxon>malvids</taxon>
        <taxon>Malvales</taxon>
        <taxon>Malvaceae</taxon>
        <taxon>Malvoideae</taxon>
        <taxon>Hibiscus</taxon>
    </lineage>
</organism>
<evidence type="ECO:0000313" key="2">
    <source>
        <dbReference type="Proteomes" id="UP001472677"/>
    </source>
</evidence>